<dbReference type="PANTHER" id="PTHR46214">
    <property type="entry name" value="ZINC FINGER, RING-CH-TYPE"/>
    <property type="match status" value="1"/>
</dbReference>
<name>A0A7C9E2R5_OPUST</name>
<evidence type="ECO:0000259" key="6">
    <source>
        <dbReference type="PROSITE" id="PS51292"/>
    </source>
</evidence>
<evidence type="ECO:0000256" key="2">
    <source>
        <dbReference type="ARBA" id="ARBA00022771"/>
    </source>
</evidence>
<evidence type="ECO:0000313" key="7">
    <source>
        <dbReference type="EMBL" id="MBA4654085.1"/>
    </source>
</evidence>
<proteinExistence type="predicted"/>
<keyword evidence="2" id="KW-0863">Zinc-finger</keyword>
<evidence type="ECO:0000256" key="5">
    <source>
        <dbReference type="SAM" id="Phobius"/>
    </source>
</evidence>
<dbReference type="AlphaFoldDB" id="A0A7C9E2R5"/>
<evidence type="ECO:0000256" key="3">
    <source>
        <dbReference type="ARBA" id="ARBA00022833"/>
    </source>
</evidence>
<evidence type="ECO:0000256" key="1">
    <source>
        <dbReference type="ARBA" id="ARBA00022723"/>
    </source>
</evidence>
<dbReference type="Pfam" id="PF12906">
    <property type="entry name" value="RINGv"/>
    <property type="match status" value="1"/>
</dbReference>
<accession>A0A7C9E2R5</accession>
<dbReference type="SUPFAM" id="SSF57850">
    <property type="entry name" value="RING/U-box"/>
    <property type="match status" value="1"/>
</dbReference>
<reference evidence="7" key="2">
    <citation type="submission" date="2020-07" db="EMBL/GenBank/DDBJ databases">
        <authorList>
            <person name="Vera ALvarez R."/>
            <person name="Arias-Moreno D.M."/>
            <person name="Jimenez-Jacinto V."/>
            <person name="Jimenez-Bremont J.F."/>
            <person name="Swaminathan K."/>
            <person name="Moose S.P."/>
            <person name="Guerrero-Gonzalez M.L."/>
            <person name="Marino-Ramirez L."/>
            <person name="Landsman D."/>
            <person name="Rodriguez-Kessler M."/>
            <person name="Delgado-Sanchez P."/>
        </authorList>
    </citation>
    <scope>NUCLEOTIDE SEQUENCE</scope>
    <source>
        <tissue evidence="7">Cladode</tissue>
    </source>
</reference>
<feature type="compositionally biased region" description="Basic and acidic residues" evidence="4">
    <location>
        <begin position="63"/>
        <end position="72"/>
    </location>
</feature>
<dbReference type="SMART" id="SM00744">
    <property type="entry name" value="RINGv"/>
    <property type="match status" value="1"/>
</dbReference>
<feature type="transmembrane region" description="Helical" evidence="5">
    <location>
        <begin position="229"/>
        <end position="247"/>
    </location>
</feature>
<evidence type="ECO:0000256" key="4">
    <source>
        <dbReference type="SAM" id="MobiDB-lite"/>
    </source>
</evidence>
<dbReference type="InterPro" id="IPR013083">
    <property type="entry name" value="Znf_RING/FYVE/PHD"/>
</dbReference>
<keyword evidence="5" id="KW-0812">Transmembrane</keyword>
<feature type="compositionally biased region" description="Basic and acidic residues" evidence="4">
    <location>
        <begin position="83"/>
        <end position="98"/>
    </location>
</feature>
<keyword evidence="3" id="KW-0862">Zinc</keyword>
<keyword evidence="1" id="KW-0479">Metal-binding</keyword>
<feature type="compositionally biased region" description="Polar residues" evidence="4">
    <location>
        <begin position="52"/>
        <end position="62"/>
    </location>
</feature>
<feature type="domain" description="RING-CH-type" evidence="6">
    <location>
        <begin position="126"/>
        <end position="195"/>
    </location>
</feature>
<dbReference type="GO" id="GO:0008270">
    <property type="term" value="F:zinc ion binding"/>
    <property type="evidence" value="ECO:0007669"/>
    <property type="project" value="UniProtKB-KW"/>
</dbReference>
<feature type="region of interest" description="Disordered" evidence="4">
    <location>
        <begin position="44"/>
        <end position="106"/>
    </location>
</feature>
<reference evidence="7" key="1">
    <citation type="journal article" date="2013" name="J. Plant Res.">
        <title>Effect of fungi and light on seed germination of three Opuntia species from semiarid lands of central Mexico.</title>
        <authorList>
            <person name="Delgado-Sanchez P."/>
            <person name="Jimenez-Bremont J.F."/>
            <person name="Guerrero-Gonzalez Mde L."/>
            <person name="Flores J."/>
        </authorList>
    </citation>
    <scope>NUCLEOTIDE SEQUENCE</scope>
    <source>
        <tissue evidence="7">Cladode</tissue>
    </source>
</reference>
<keyword evidence="5" id="KW-0472">Membrane</keyword>
<dbReference type="PANTHER" id="PTHR46214:SF8">
    <property type="entry name" value="RING_FYVE_PHD ZINC FINGER SUPERFAMILY PROTEIN"/>
    <property type="match status" value="1"/>
</dbReference>
<protein>
    <recommendedName>
        <fullName evidence="6">RING-CH-type domain-containing protein</fullName>
    </recommendedName>
</protein>
<sequence>MFSPFHFLINTSSWPLCSSTYIFLHSFVREKIVWIQSQLHWRRAQKTENRMPRTSSSIPDTQTGDKNDKQEDAASVQSPRSISDQKDGKDGSKLKDGGEDAEDPEIGRQSSRFCAIDVRIEEERESSVRKERVCRICHLGSDHLPPSAGNKVYLLELGCACKGELGVSHYHCARAWFLQKGNRTCEICGKPAKNIKGIGDTGFRAFRTMSSSSHDGQSEERENPCSKSLCNFILAAIILAFFLPWFFHPAKLL</sequence>
<keyword evidence="5" id="KW-1133">Transmembrane helix</keyword>
<organism evidence="7">
    <name type="scientific">Opuntia streptacantha</name>
    <name type="common">Prickly pear cactus</name>
    <name type="synonym">Opuntia cardona</name>
    <dbReference type="NCBI Taxonomy" id="393608"/>
    <lineage>
        <taxon>Eukaryota</taxon>
        <taxon>Viridiplantae</taxon>
        <taxon>Streptophyta</taxon>
        <taxon>Embryophyta</taxon>
        <taxon>Tracheophyta</taxon>
        <taxon>Spermatophyta</taxon>
        <taxon>Magnoliopsida</taxon>
        <taxon>eudicotyledons</taxon>
        <taxon>Gunneridae</taxon>
        <taxon>Pentapetalae</taxon>
        <taxon>Caryophyllales</taxon>
        <taxon>Cactineae</taxon>
        <taxon>Cactaceae</taxon>
        <taxon>Opuntioideae</taxon>
        <taxon>Opuntia</taxon>
    </lineage>
</organism>
<dbReference type="PROSITE" id="PS51292">
    <property type="entry name" value="ZF_RING_CH"/>
    <property type="match status" value="1"/>
</dbReference>
<dbReference type="InterPro" id="IPR011016">
    <property type="entry name" value="Znf_RING-CH"/>
</dbReference>
<dbReference type="Gene3D" id="3.30.40.10">
    <property type="entry name" value="Zinc/RING finger domain, C3HC4 (zinc finger)"/>
    <property type="match status" value="1"/>
</dbReference>
<dbReference type="EMBL" id="GISG01182042">
    <property type="protein sequence ID" value="MBA4654085.1"/>
    <property type="molecule type" value="Transcribed_RNA"/>
</dbReference>